<evidence type="ECO:0000256" key="2">
    <source>
        <dbReference type="ARBA" id="ARBA00022857"/>
    </source>
</evidence>
<evidence type="ECO:0000256" key="3">
    <source>
        <dbReference type="ARBA" id="ARBA00023002"/>
    </source>
</evidence>
<dbReference type="AlphaFoldDB" id="A0A6C0JNA4"/>
<keyword evidence="2" id="KW-0521">NADP</keyword>
<dbReference type="PRINTS" id="PR00081">
    <property type="entry name" value="GDHRDH"/>
</dbReference>
<dbReference type="Pfam" id="PF00106">
    <property type="entry name" value="adh_short"/>
    <property type="match status" value="1"/>
</dbReference>
<organism evidence="4">
    <name type="scientific">viral metagenome</name>
    <dbReference type="NCBI Taxonomy" id="1070528"/>
    <lineage>
        <taxon>unclassified sequences</taxon>
        <taxon>metagenomes</taxon>
        <taxon>organismal metagenomes</taxon>
    </lineage>
</organism>
<sequence>MKTVLITGATRGVGKEIAKMFVNNNYNVVITGRNKNESTKVADELNSIKLKKNVKGYKLDFTDLDGSSELLNKLESKKIKPNFLINNAGTLNLNNIDKITFKNLDVMFKVNLYGPLLLSKYCLDIVKHNNTDKLSGILFNIPPYNIDDKTTYLLPYMQSKLAQTTLMKSLANLNNNNNALICGFWTNFPLLTDAIIKKNVGTKNNCMHPSILAKCLEELIFNTYNPKQYNSKVIIDELFLKEKKININKYKMGNNVKNLDDLFITKLTKDIEKKKDLFNK</sequence>
<accession>A0A6C0JNA4</accession>
<evidence type="ECO:0000256" key="1">
    <source>
        <dbReference type="ARBA" id="ARBA00006484"/>
    </source>
</evidence>
<evidence type="ECO:0000313" key="4">
    <source>
        <dbReference type="EMBL" id="QHU07202.1"/>
    </source>
</evidence>
<dbReference type="PANTHER" id="PTHR43618:SF8">
    <property type="entry name" value="7ALPHA-HYDROXYSTEROID DEHYDROGENASE"/>
    <property type="match status" value="1"/>
</dbReference>
<reference evidence="4" key="1">
    <citation type="journal article" date="2020" name="Nature">
        <title>Giant virus diversity and host interactions through global metagenomics.</title>
        <authorList>
            <person name="Schulz F."/>
            <person name="Roux S."/>
            <person name="Paez-Espino D."/>
            <person name="Jungbluth S."/>
            <person name="Walsh D.A."/>
            <person name="Denef V.J."/>
            <person name="McMahon K.D."/>
            <person name="Konstantinidis K.T."/>
            <person name="Eloe-Fadrosh E.A."/>
            <person name="Kyrpides N.C."/>
            <person name="Woyke T."/>
        </authorList>
    </citation>
    <scope>NUCLEOTIDE SEQUENCE</scope>
    <source>
        <strain evidence="4">GVMAG-S-1040241-154</strain>
    </source>
</reference>
<keyword evidence="3" id="KW-0560">Oxidoreductase</keyword>
<dbReference type="InterPro" id="IPR002347">
    <property type="entry name" value="SDR_fam"/>
</dbReference>
<dbReference type="PANTHER" id="PTHR43618">
    <property type="entry name" value="7-ALPHA-HYDROXYSTEROID DEHYDROGENASE"/>
    <property type="match status" value="1"/>
</dbReference>
<dbReference type="CDD" id="cd05233">
    <property type="entry name" value="SDR_c"/>
    <property type="match status" value="1"/>
</dbReference>
<dbReference type="InterPro" id="IPR036291">
    <property type="entry name" value="NAD(P)-bd_dom_sf"/>
</dbReference>
<protein>
    <submittedName>
        <fullName evidence="4">Uncharacterized protein</fullName>
    </submittedName>
</protein>
<comment type="similarity">
    <text evidence="1">Belongs to the short-chain dehydrogenases/reductases (SDR) family.</text>
</comment>
<dbReference type="SUPFAM" id="SSF51735">
    <property type="entry name" value="NAD(P)-binding Rossmann-fold domains"/>
    <property type="match status" value="1"/>
</dbReference>
<dbReference type="InterPro" id="IPR052178">
    <property type="entry name" value="Sec_Metab_Biosynth_SDR"/>
</dbReference>
<name>A0A6C0JNA4_9ZZZZ</name>
<dbReference type="Gene3D" id="3.40.50.720">
    <property type="entry name" value="NAD(P)-binding Rossmann-like Domain"/>
    <property type="match status" value="1"/>
</dbReference>
<dbReference type="EMBL" id="MN740684">
    <property type="protein sequence ID" value="QHU07202.1"/>
    <property type="molecule type" value="Genomic_DNA"/>
</dbReference>
<proteinExistence type="inferred from homology"/>
<dbReference type="GO" id="GO:0016491">
    <property type="term" value="F:oxidoreductase activity"/>
    <property type="evidence" value="ECO:0007669"/>
    <property type="project" value="UniProtKB-KW"/>
</dbReference>